<evidence type="ECO:0000313" key="2">
    <source>
        <dbReference type="Proteomes" id="UP000663834"/>
    </source>
</evidence>
<dbReference type="AlphaFoldDB" id="A0A815RNB4"/>
<accession>A0A815RNB4</accession>
<protein>
    <submittedName>
        <fullName evidence="1">Uncharacterized protein</fullName>
    </submittedName>
</protein>
<evidence type="ECO:0000313" key="1">
    <source>
        <dbReference type="EMBL" id="CAF1478733.1"/>
    </source>
</evidence>
<proteinExistence type="predicted"/>
<comment type="caution">
    <text evidence="1">The sequence shown here is derived from an EMBL/GenBank/DDBJ whole genome shotgun (WGS) entry which is preliminary data.</text>
</comment>
<dbReference type="EMBL" id="CAJNOW010006219">
    <property type="protein sequence ID" value="CAF1478733.1"/>
    <property type="molecule type" value="Genomic_DNA"/>
</dbReference>
<dbReference type="Proteomes" id="UP000663834">
    <property type="component" value="Unassembled WGS sequence"/>
</dbReference>
<name>A0A815RNB4_9BILA</name>
<sequence>MYEWLIPYQKCIQFKQTFCQLLGCNSNGCLRVLGKIIFSIDCPLACQLRKINKTNTLNVIQPSVILNVNSTSNVNYLIELDAFTIVAAIPEGEKVGDQVKAFMLYSLMGNNGRAFSSTSISVDDSSLIHITRLIDESLNKSNMDIYNFIVLEAEVIMGSSILNVTVLFTFTTTCKIDCQQIQINKLNNTHSMILNPIAVIYHGKNHFHNVSLIGIVFWYIVSQIPSL</sequence>
<organism evidence="1 2">
    <name type="scientific">Rotaria magnacalcarata</name>
    <dbReference type="NCBI Taxonomy" id="392030"/>
    <lineage>
        <taxon>Eukaryota</taxon>
        <taxon>Metazoa</taxon>
        <taxon>Spiralia</taxon>
        <taxon>Gnathifera</taxon>
        <taxon>Rotifera</taxon>
        <taxon>Eurotatoria</taxon>
        <taxon>Bdelloidea</taxon>
        <taxon>Philodinida</taxon>
        <taxon>Philodinidae</taxon>
        <taxon>Rotaria</taxon>
    </lineage>
</organism>
<gene>
    <name evidence="1" type="ORF">KQP761_LOCUS13457</name>
</gene>
<reference evidence="1" key="1">
    <citation type="submission" date="2021-02" db="EMBL/GenBank/DDBJ databases">
        <authorList>
            <person name="Nowell W R."/>
        </authorList>
    </citation>
    <scope>NUCLEOTIDE SEQUENCE</scope>
</reference>
<dbReference type="OrthoDB" id="10061029at2759"/>